<comment type="caution">
    <text evidence="1">The sequence shown here is derived from an EMBL/GenBank/DDBJ whole genome shotgun (WGS) entry which is preliminary data.</text>
</comment>
<proteinExistence type="predicted"/>
<dbReference type="Gene3D" id="1.10.405.20">
    <property type="match status" value="1"/>
</dbReference>
<protein>
    <recommendedName>
        <fullName evidence="3">Amine oxidase domain-containing protein</fullName>
    </recommendedName>
</protein>
<dbReference type="Proteomes" id="UP001174936">
    <property type="component" value="Unassembled WGS sequence"/>
</dbReference>
<sequence length="383" mass="42043">MELSIVVVEKDTILGGHVNTWVDPSTGRGSEAGVQSYIEIANATKFFTRLGIETGPNIRPAQQAPMYVDFKTGTKLNDHTPPSTADRNDALKRAKGYPAELLLPFRSVVEKYNLTAAVPQIFATTGFGMHDLLNGLTMWVMRSFGVDICRTILGLNAGFVPVSGKNQDLYDAILRLLGSDVMLSSTTIDAQRTEQGVTLRVRNTVTCKTTRIIARKLLFTAPLTDETTKPFSFDGTEYGVFGDLSYSKSFVGVVSHPSLPRNVSVVNMPEAAQGGNWVAAIPTFPYNIRFDNYANSPYYRVVVVGDPTLTEVRAREIVTSTFNKMVATGTISQSDPPQPLEIVYFQGHGFVNAHATPEVLQSGFMQNLWIFTDTLLPMLVESL</sequence>
<dbReference type="InterPro" id="IPR036188">
    <property type="entry name" value="FAD/NAD-bd_sf"/>
</dbReference>
<evidence type="ECO:0000313" key="1">
    <source>
        <dbReference type="EMBL" id="KAK0651002.1"/>
    </source>
</evidence>
<dbReference type="AlphaFoldDB" id="A0AA39YE60"/>
<evidence type="ECO:0008006" key="3">
    <source>
        <dbReference type="Google" id="ProtNLM"/>
    </source>
</evidence>
<organism evidence="1 2">
    <name type="scientific">Cercophora newfieldiana</name>
    <dbReference type="NCBI Taxonomy" id="92897"/>
    <lineage>
        <taxon>Eukaryota</taxon>
        <taxon>Fungi</taxon>
        <taxon>Dikarya</taxon>
        <taxon>Ascomycota</taxon>
        <taxon>Pezizomycotina</taxon>
        <taxon>Sordariomycetes</taxon>
        <taxon>Sordariomycetidae</taxon>
        <taxon>Sordariales</taxon>
        <taxon>Lasiosphaeriaceae</taxon>
        <taxon>Cercophora</taxon>
    </lineage>
</organism>
<dbReference type="Gene3D" id="3.30.70.1990">
    <property type="match status" value="1"/>
</dbReference>
<gene>
    <name evidence="1" type="ORF">B0T16DRAFT_453507</name>
</gene>
<dbReference type="SUPFAM" id="SSF51905">
    <property type="entry name" value="FAD/NAD(P)-binding domain"/>
    <property type="match status" value="1"/>
</dbReference>
<name>A0AA39YE60_9PEZI</name>
<accession>A0AA39YE60</accession>
<dbReference type="Gene3D" id="3.50.50.60">
    <property type="entry name" value="FAD/NAD(P)-binding domain"/>
    <property type="match status" value="1"/>
</dbReference>
<evidence type="ECO:0000313" key="2">
    <source>
        <dbReference type="Proteomes" id="UP001174936"/>
    </source>
</evidence>
<keyword evidence="2" id="KW-1185">Reference proteome</keyword>
<dbReference type="EMBL" id="JAULSV010000002">
    <property type="protein sequence ID" value="KAK0651002.1"/>
    <property type="molecule type" value="Genomic_DNA"/>
</dbReference>
<reference evidence="1" key="1">
    <citation type="submission" date="2023-06" db="EMBL/GenBank/DDBJ databases">
        <title>Genome-scale phylogeny and comparative genomics of the fungal order Sordariales.</title>
        <authorList>
            <consortium name="Lawrence Berkeley National Laboratory"/>
            <person name="Hensen N."/>
            <person name="Bonometti L."/>
            <person name="Westerberg I."/>
            <person name="Brannstrom I.O."/>
            <person name="Guillou S."/>
            <person name="Cros-Aarteil S."/>
            <person name="Calhoun S."/>
            <person name="Haridas S."/>
            <person name="Kuo A."/>
            <person name="Mondo S."/>
            <person name="Pangilinan J."/>
            <person name="Riley R."/>
            <person name="Labutti K."/>
            <person name="Andreopoulos B."/>
            <person name="Lipzen A."/>
            <person name="Chen C."/>
            <person name="Yanf M."/>
            <person name="Daum C."/>
            <person name="Ng V."/>
            <person name="Clum A."/>
            <person name="Steindorff A."/>
            <person name="Ohm R."/>
            <person name="Martin F."/>
            <person name="Silar P."/>
            <person name="Natvig D."/>
            <person name="Lalanne C."/>
            <person name="Gautier V."/>
            <person name="Ament-Velasquez S.L."/>
            <person name="Kruys A."/>
            <person name="Hutchinson M.I."/>
            <person name="Powell A.J."/>
            <person name="Barry K."/>
            <person name="Miller A.N."/>
            <person name="Grigoriev I.V."/>
            <person name="Debuchy R."/>
            <person name="Gladieux P."/>
            <person name="Thoren M.H."/>
            <person name="Johannesson H."/>
        </authorList>
    </citation>
    <scope>NUCLEOTIDE SEQUENCE</scope>
    <source>
        <strain evidence="1">SMH2532-1</strain>
    </source>
</reference>